<reference evidence="3 4" key="2">
    <citation type="submission" date="2024-05" db="EMBL/GenBank/DDBJ databases">
        <authorList>
            <person name="Chen Y."/>
            <person name="Shah S."/>
            <person name="Dougan E. K."/>
            <person name="Thang M."/>
            <person name="Chan C."/>
        </authorList>
    </citation>
    <scope>NUCLEOTIDE SEQUENCE [LARGE SCALE GENOMIC DNA]</scope>
</reference>
<dbReference type="EMBL" id="CAMXCT030006703">
    <property type="protein sequence ID" value="CAL4805926.1"/>
    <property type="molecule type" value="Genomic_DNA"/>
</dbReference>
<dbReference type="Gene3D" id="1.10.287.110">
    <property type="entry name" value="DnaJ domain"/>
    <property type="match status" value="1"/>
</dbReference>
<evidence type="ECO:0000259" key="1">
    <source>
        <dbReference type="PROSITE" id="PS50076"/>
    </source>
</evidence>
<comment type="caution">
    <text evidence="2">The sequence shown here is derived from an EMBL/GenBank/DDBJ whole genome shotgun (WGS) entry which is preliminary data.</text>
</comment>
<dbReference type="PROSITE" id="PS50076">
    <property type="entry name" value="DNAJ_2"/>
    <property type="match status" value="1"/>
</dbReference>
<evidence type="ECO:0000313" key="4">
    <source>
        <dbReference type="Proteomes" id="UP001152797"/>
    </source>
</evidence>
<accession>A0A9P1GPF2</accession>
<reference evidence="2" key="1">
    <citation type="submission" date="2022-10" db="EMBL/GenBank/DDBJ databases">
        <authorList>
            <person name="Chen Y."/>
            <person name="Dougan E. K."/>
            <person name="Chan C."/>
            <person name="Rhodes N."/>
            <person name="Thang M."/>
        </authorList>
    </citation>
    <scope>NUCLEOTIDE SEQUENCE</scope>
</reference>
<keyword evidence="4" id="KW-1185">Reference proteome</keyword>
<evidence type="ECO:0000313" key="3">
    <source>
        <dbReference type="EMBL" id="CAL4805926.1"/>
    </source>
</evidence>
<dbReference type="EMBL" id="CAMXCT010006703">
    <property type="protein sequence ID" value="CAI4018614.1"/>
    <property type="molecule type" value="Genomic_DNA"/>
</dbReference>
<protein>
    <submittedName>
        <fullName evidence="3">DnaJ protein homolog (DNAJ-1)</fullName>
    </submittedName>
</protein>
<gene>
    <name evidence="2" type="ORF">C1SCF055_LOCUS43166</name>
</gene>
<proteinExistence type="predicted"/>
<dbReference type="EMBL" id="CAMXCT020006703">
    <property type="protein sequence ID" value="CAL1171989.1"/>
    <property type="molecule type" value="Genomic_DNA"/>
</dbReference>
<dbReference type="CDD" id="cd06257">
    <property type="entry name" value="DnaJ"/>
    <property type="match status" value="1"/>
</dbReference>
<dbReference type="AlphaFoldDB" id="A0A9P1GPF2"/>
<evidence type="ECO:0000313" key="2">
    <source>
        <dbReference type="EMBL" id="CAI4018614.1"/>
    </source>
</evidence>
<dbReference type="Proteomes" id="UP001152797">
    <property type="component" value="Unassembled WGS sequence"/>
</dbReference>
<sequence>MAFYVLLGVTGDTSTRDIDPWHWLQAEKAYRRRAAQAHPDKGGDAAEFCELTLAQDVLTDTLRRRAYDTEIRLGLQTRVPKFAPRPDRPVTLGALGCGEVKSTSFIRVGDHRDPEGSTAMERTSGWHSRVLCLGSGARATGVLNWRMADQQFDSSQEFL</sequence>
<dbReference type="InterPro" id="IPR036869">
    <property type="entry name" value="J_dom_sf"/>
</dbReference>
<name>A0A9P1GPF2_9DINO</name>
<dbReference type="InterPro" id="IPR001623">
    <property type="entry name" value="DnaJ_domain"/>
</dbReference>
<dbReference type="Pfam" id="PF00226">
    <property type="entry name" value="DnaJ"/>
    <property type="match status" value="1"/>
</dbReference>
<dbReference type="OrthoDB" id="552049at2759"/>
<organism evidence="2">
    <name type="scientific">Cladocopium goreaui</name>
    <dbReference type="NCBI Taxonomy" id="2562237"/>
    <lineage>
        <taxon>Eukaryota</taxon>
        <taxon>Sar</taxon>
        <taxon>Alveolata</taxon>
        <taxon>Dinophyceae</taxon>
        <taxon>Suessiales</taxon>
        <taxon>Symbiodiniaceae</taxon>
        <taxon>Cladocopium</taxon>
    </lineage>
</organism>
<dbReference type="SUPFAM" id="SSF46565">
    <property type="entry name" value="Chaperone J-domain"/>
    <property type="match status" value="1"/>
</dbReference>
<feature type="domain" description="J" evidence="1">
    <location>
        <begin position="2"/>
        <end position="71"/>
    </location>
</feature>